<dbReference type="Proteomes" id="UP000032930">
    <property type="component" value="Chromosome"/>
</dbReference>
<accession>A0A0B6X884</accession>
<gene>
    <name evidence="1" type="ORF">XBW1_2760</name>
</gene>
<sequence>MMERKMFRVIWKKSLSLLIPIVTAARVKFDLRKLCPIPRFHK</sequence>
<dbReference type="KEGG" id="xbv:XBW1_2760"/>
<protein>
    <submittedName>
        <fullName evidence="1">Uncharacterized protein</fullName>
    </submittedName>
</protein>
<dbReference type="AlphaFoldDB" id="A0A0B6X884"/>
<dbReference type="EMBL" id="FO818637">
    <property type="protein sequence ID" value="CDM90117.1"/>
    <property type="molecule type" value="Genomic_DNA"/>
</dbReference>
<name>A0A0B6X884_XENBV</name>
<proteinExistence type="predicted"/>
<reference evidence="1 2" key="1">
    <citation type="submission" date="2014-02" db="EMBL/GenBank/DDBJ databases">
        <authorList>
            <person name="Genoscope - CEA"/>
        </authorList>
    </citation>
    <scope>NUCLEOTIDE SEQUENCE [LARGE SCALE GENOMIC DNA]</scope>
    <source>
        <strain evidence="1 2">CS03</strain>
    </source>
</reference>
<evidence type="ECO:0000313" key="1">
    <source>
        <dbReference type="EMBL" id="CDM90117.1"/>
    </source>
</evidence>
<evidence type="ECO:0000313" key="2">
    <source>
        <dbReference type="Proteomes" id="UP000032930"/>
    </source>
</evidence>
<organism evidence="1 2">
    <name type="scientific">Xenorhabdus bovienii</name>
    <name type="common">Xenorhabdus nematophila subsp. bovienii</name>
    <dbReference type="NCBI Taxonomy" id="40576"/>
    <lineage>
        <taxon>Bacteria</taxon>
        <taxon>Pseudomonadati</taxon>
        <taxon>Pseudomonadota</taxon>
        <taxon>Gammaproteobacteria</taxon>
        <taxon>Enterobacterales</taxon>
        <taxon>Morganellaceae</taxon>
        <taxon>Xenorhabdus</taxon>
    </lineage>
</organism>